<feature type="transmembrane region" description="Helical" evidence="7">
    <location>
        <begin position="88"/>
        <end position="109"/>
    </location>
</feature>
<dbReference type="PANTHER" id="PTHR43266:SF8">
    <property type="entry name" value="MACROLIDE-EFFLUX PROTEIN"/>
    <property type="match status" value="1"/>
</dbReference>
<dbReference type="InterPro" id="IPR036259">
    <property type="entry name" value="MFS_trans_sf"/>
</dbReference>
<dbReference type="Gene3D" id="1.20.1250.20">
    <property type="entry name" value="MFS general substrate transporter like domains"/>
    <property type="match status" value="1"/>
</dbReference>
<feature type="transmembrane region" description="Helical" evidence="7">
    <location>
        <begin position="361"/>
        <end position="379"/>
    </location>
</feature>
<dbReference type="AlphaFoldDB" id="A0A147KBT1"/>
<feature type="domain" description="Major facilitator superfamily (MFS) profile" evidence="8">
    <location>
        <begin position="221"/>
        <end position="423"/>
    </location>
</feature>
<dbReference type="Proteomes" id="UP000074108">
    <property type="component" value="Unassembled WGS sequence"/>
</dbReference>
<sequence>MKEIFGNKTFVKLFFASVTSQMGSTIGNMAFAFYLLEHFASQPYLATLAELMYSLPTLAVFLVVGVMADRLDRKKIAEYSDWIRAGLTVLLFLSVMSNILWIIFALLFLRSAVSKFFFPAEAGLIQGILTKEQYQTAGGLNQMVFSIFMLFGVGLGAVIYTVLGIYWALVIDGISFIVSGLLIRYCSIHKEARLPNGESNWKELGFKQTLADFSKGGKYILSNKLLLNLLLGFFLFGFINGGFAVLPLFTMKYKLAPDNYEWYASLFALCFGVGIFIGSAISTVVGKKLKPHTMLIGGILITGIATVGMGLSDSIWLYLSFVWLTGFMIAPINVSIAGWIPRIVEPSYMGRVNGWSDPIMMLAQSISLGIIALLFPTVITSVDYIYYGVAALMGIVGVFYWLTLPRLSGLVHEEKPAILEVQA</sequence>
<dbReference type="InterPro" id="IPR020846">
    <property type="entry name" value="MFS_dom"/>
</dbReference>
<feature type="transmembrane region" description="Helical" evidence="7">
    <location>
        <begin position="140"/>
        <end position="159"/>
    </location>
</feature>
<evidence type="ECO:0000256" key="5">
    <source>
        <dbReference type="ARBA" id="ARBA00022989"/>
    </source>
</evidence>
<accession>A0A147KBT1</accession>
<dbReference type="GO" id="GO:0005886">
    <property type="term" value="C:plasma membrane"/>
    <property type="evidence" value="ECO:0007669"/>
    <property type="project" value="UniProtKB-SubCell"/>
</dbReference>
<evidence type="ECO:0000256" key="6">
    <source>
        <dbReference type="ARBA" id="ARBA00023136"/>
    </source>
</evidence>
<proteinExistence type="predicted"/>
<keyword evidence="4 7" id="KW-0812">Transmembrane</keyword>
<comment type="subcellular location">
    <subcellularLocation>
        <location evidence="1">Cell membrane</location>
        <topology evidence="1">Multi-pass membrane protein</topology>
    </subcellularLocation>
</comment>
<dbReference type="CDD" id="cd06173">
    <property type="entry name" value="MFS_MefA_like"/>
    <property type="match status" value="1"/>
</dbReference>
<evidence type="ECO:0000313" key="10">
    <source>
        <dbReference type="Proteomes" id="UP000074108"/>
    </source>
</evidence>
<evidence type="ECO:0000256" key="2">
    <source>
        <dbReference type="ARBA" id="ARBA00022448"/>
    </source>
</evidence>
<organism evidence="9 10">
    <name type="scientific">Bacillus coahuilensis p1.1.43</name>
    <dbReference type="NCBI Taxonomy" id="1150625"/>
    <lineage>
        <taxon>Bacteria</taxon>
        <taxon>Bacillati</taxon>
        <taxon>Bacillota</taxon>
        <taxon>Bacilli</taxon>
        <taxon>Bacillales</taxon>
        <taxon>Bacillaceae</taxon>
        <taxon>Bacillus</taxon>
    </lineage>
</organism>
<keyword evidence="6 7" id="KW-0472">Membrane</keyword>
<keyword evidence="10" id="KW-1185">Reference proteome</keyword>
<dbReference type="InterPro" id="IPR011701">
    <property type="entry name" value="MFS"/>
</dbReference>
<feature type="transmembrane region" description="Helical" evidence="7">
    <location>
        <begin position="317"/>
        <end position="340"/>
    </location>
</feature>
<keyword evidence="2" id="KW-0813">Transport</keyword>
<feature type="transmembrane region" description="Helical" evidence="7">
    <location>
        <begin position="262"/>
        <end position="281"/>
    </location>
</feature>
<feature type="transmembrane region" description="Helical" evidence="7">
    <location>
        <begin position="225"/>
        <end position="250"/>
    </location>
</feature>
<evidence type="ECO:0000256" key="3">
    <source>
        <dbReference type="ARBA" id="ARBA00022475"/>
    </source>
</evidence>
<dbReference type="RefSeq" id="WP_059350182.1">
    <property type="nucleotide sequence ID" value="NZ_LDYG01000007.1"/>
</dbReference>
<feature type="transmembrane region" description="Helical" evidence="7">
    <location>
        <begin position="385"/>
        <end position="402"/>
    </location>
</feature>
<dbReference type="PROSITE" id="PS50850">
    <property type="entry name" value="MFS"/>
    <property type="match status" value="1"/>
</dbReference>
<dbReference type="Pfam" id="PF07690">
    <property type="entry name" value="MFS_1"/>
    <property type="match status" value="1"/>
</dbReference>
<dbReference type="GO" id="GO:0022857">
    <property type="term" value="F:transmembrane transporter activity"/>
    <property type="evidence" value="ECO:0007669"/>
    <property type="project" value="InterPro"/>
</dbReference>
<dbReference type="PANTHER" id="PTHR43266">
    <property type="entry name" value="MACROLIDE-EFFLUX PROTEIN"/>
    <property type="match status" value="1"/>
</dbReference>
<evidence type="ECO:0000259" key="8">
    <source>
        <dbReference type="PROSITE" id="PS50850"/>
    </source>
</evidence>
<dbReference type="EMBL" id="LDYG01000007">
    <property type="protein sequence ID" value="KUP08829.1"/>
    <property type="molecule type" value="Genomic_DNA"/>
</dbReference>
<keyword evidence="3" id="KW-1003">Cell membrane</keyword>
<dbReference type="PATRIC" id="fig|1150625.3.peg.423"/>
<dbReference type="STRING" id="1150625.Q75_02005"/>
<keyword evidence="5 7" id="KW-1133">Transmembrane helix</keyword>
<comment type="caution">
    <text evidence="9">The sequence shown here is derived from an EMBL/GenBank/DDBJ whole genome shotgun (WGS) entry which is preliminary data.</text>
</comment>
<reference evidence="9 10" key="1">
    <citation type="journal article" date="2016" name="Front. Microbiol.">
        <title>Microevolution Analysis of Bacillus coahuilensis Unveils Differences in Phosphorus Acquisition Strategies and Their Regulation.</title>
        <authorList>
            <person name="Gomez-Lunar Z."/>
            <person name="Hernandez-Gonzalez I."/>
            <person name="Rodriguez-Torres M.D."/>
            <person name="Souza V."/>
            <person name="Olmedo-Alvarez G."/>
        </authorList>
    </citation>
    <scope>NUCLEOTIDE SEQUENCE [LARGE SCALE GENOMIC DNA]</scope>
    <source>
        <strain evidence="10">p1.1.43</strain>
    </source>
</reference>
<dbReference type="SUPFAM" id="SSF103473">
    <property type="entry name" value="MFS general substrate transporter"/>
    <property type="match status" value="1"/>
</dbReference>
<feature type="transmembrane region" description="Helical" evidence="7">
    <location>
        <begin position="13"/>
        <end position="36"/>
    </location>
</feature>
<dbReference type="OrthoDB" id="9775268at2"/>
<feature type="transmembrane region" description="Helical" evidence="7">
    <location>
        <begin position="293"/>
        <end position="311"/>
    </location>
</feature>
<protein>
    <submittedName>
        <fullName evidence="9">MFS transporter</fullName>
    </submittedName>
</protein>
<evidence type="ECO:0000256" key="4">
    <source>
        <dbReference type="ARBA" id="ARBA00022692"/>
    </source>
</evidence>
<evidence type="ECO:0000256" key="1">
    <source>
        <dbReference type="ARBA" id="ARBA00004651"/>
    </source>
</evidence>
<evidence type="ECO:0000256" key="7">
    <source>
        <dbReference type="SAM" id="Phobius"/>
    </source>
</evidence>
<gene>
    <name evidence="9" type="ORF">Q75_02005</name>
</gene>
<evidence type="ECO:0000313" key="9">
    <source>
        <dbReference type="EMBL" id="KUP08829.1"/>
    </source>
</evidence>
<feature type="transmembrane region" description="Helical" evidence="7">
    <location>
        <begin position="48"/>
        <end position="68"/>
    </location>
</feature>
<name>A0A147KBT1_9BACI</name>